<feature type="transmembrane region" description="Helical" evidence="1">
    <location>
        <begin position="90"/>
        <end position="111"/>
    </location>
</feature>
<sequence length="116" mass="13134">MRIFISMLSFVMAVIGLVNQIQIADRIQINIFTISEQAMDIFGYIITIGMIIAGILYLCGKKSRKKSVCAVILWALLAFSGFFMEPVYDSFLFLRPITCTICSILALFVFIPKKQH</sequence>
<dbReference type="EMBL" id="LARY01000004">
    <property type="protein sequence ID" value="RDW99117.1"/>
    <property type="molecule type" value="Genomic_DNA"/>
</dbReference>
<comment type="caution">
    <text evidence="2">The sequence shown here is derived from an EMBL/GenBank/DDBJ whole genome shotgun (WGS) entry which is preliminary data.</text>
</comment>
<evidence type="ECO:0000256" key="1">
    <source>
        <dbReference type="SAM" id="Phobius"/>
    </source>
</evidence>
<keyword evidence="1" id="KW-0472">Membrane</keyword>
<keyword evidence="3" id="KW-1185">Reference proteome</keyword>
<evidence type="ECO:0000313" key="3">
    <source>
        <dbReference type="Proteomes" id="UP000257055"/>
    </source>
</evidence>
<feature type="transmembrane region" description="Helical" evidence="1">
    <location>
        <begin position="67"/>
        <end position="84"/>
    </location>
</feature>
<dbReference type="Proteomes" id="UP000257055">
    <property type="component" value="Unassembled WGS sequence"/>
</dbReference>
<protein>
    <submittedName>
        <fullName evidence="2">Uncharacterized protein</fullName>
    </submittedName>
</protein>
<keyword evidence="1" id="KW-0812">Transmembrane</keyword>
<gene>
    <name evidence="2" type="ORF">UR08_12545</name>
</gene>
<organism evidence="2 3">
    <name type="scientific">Listeria kieliensis</name>
    <dbReference type="NCBI Taxonomy" id="1621700"/>
    <lineage>
        <taxon>Bacteria</taxon>
        <taxon>Bacillati</taxon>
        <taxon>Bacillota</taxon>
        <taxon>Bacilli</taxon>
        <taxon>Bacillales</taxon>
        <taxon>Listeriaceae</taxon>
        <taxon>Listeria</taxon>
    </lineage>
</organism>
<accession>A0A3D8TK96</accession>
<feature type="transmembrane region" description="Helical" evidence="1">
    <location>
        <begin position="42"/>
        <end position="60"/>
    </location>
</feature>
<evidence type="ECO:0000313" key="2">
    <source>
        <dbReference type="EMBL" id="RDW99117.1"/>
    </source>
</evidence>
<proteinExistence type="predicted"/>
<reference evidence="3" key="1">
    <citation type="submission" date="2015-04" db="EMBL/GenBank/DDBJ databases">
        <authorList>
            <person name="Schardt J."/>
            <person name="Mueller-Herbst S."/>
            <person name="Scherer S."/>
            <person name="Huptas C."/>
        </authorList>
    </citation>
    <scope>NUCLEOTIDE SEQUENCE [LARGE SCALE GENOMIC DNA]</scope>
    <source>
        <strain evidence="3">Kiel-L1</strain>
    </source>
</reference>
<name>A0A3D8TK96_9LIST</name>
<keyword evidence="1" id="KW-1133">Transmembrane helix</keyword>
<dbReference type="AlphaFoldDB" id="A0A3D8TK96"/>